<feature type="transmembrane region" description="Helical" evidence="7">
    <location>
        <begin position="203"/>
        <end position="225"/>
    </location>
</feature>
<evidence type="ECO:0000256" key="7">
    <source>
        <dbReference type="SAM" id="Phobius"/>
    </source>
</evidence>
<comment type="caution">
    <text evidence="9">The sequence shown here is derived from an EMBL/GenBank/DDBJ whole genome shotgun (WGS) entry which is preliminary data.</text>
</comment>
<feature type="transmembrane region" description="Helical" evidence="7">
    <location>
        <begin position="144"/>
        <end position="162"/>
    </location>
</feature>
<dbReference type="EMBL" id="JAVRRD010000016">
    <property type="protein sequence ID" value="KAK5050776.1"/>
    <property type="molecule type" value="Genomic_DNA"/>
</dbReference>
<sequence length="524" mass="57328">MAEIDHLDSNAAEKELARNEDMARKESVDGQSDESERGQQDEQARSPTLTQEPPSEASRNDAQRLQQYSVFTTKEKRMMILAGSFAGFFSPLSSTIYFPALNTIAKALHVSGSKINLTVTSYVILQGIAPMMIAGFSDNVGRRPAYVLCFTIFLFANLGLGLQNSYAALLVLRCLQSAGSSGTIALSNGIVGDMVTSEERGSYIAFASIGGLLGPAIAPVIGGAITQSLDYHWLFWFLLIFTGVFCVPLFLFMPETCRKVVGDGSVPPPKWYWCLTDTLRFRRLRRNGFEIDKAKQAQLHQNLRFQFPNPIPTILIITDPESFIILVATGLCLACFYAISTGAASAFGEIYGFNDIEIALVFIPVAVGGIVAALTTGKMMDWNYRRHAHKKGITVVKGVRQDLGEFPIETARMEVAIPIGYATIATYQAYNVLMVDIWPSRPAAASAANNFIRCSLGAAASAAIEPMVKGTGRGWAYTTIALLQGISVPFLFLLMRQGIQMRKVKAEKQTRKLIQKEGRGELPT</sequence>
<feature type="transmembrane region" description="Helical" evidence="7">
    <location>
        <begin position="358"/>
        <end position="377"/>
    </location>
</feature>
<dbReference type="AlphaFoldDB" id="A0AAV9NAC8"/>
<dbReference type="GO" id="GO:0022857">
    <property type="term" value="F:transmembrane transporter activity"/>
    <property type="evidence" value="ECO:0007669"/>
    <property type="project" value="InterPro"/>
</dbReference>
<evidence type="ECO:0000259" key="8">
    <source>
        <dbReference type="PROSITE" id="PS50850"/>
    </source>
</evidence>
<evidence type="ECO:0000313" key="9">
    <source>
        <dbReference type="EMBL" id="KAK5050776.1"/>
    </source>
</evidence>
<feature type="transmembrane region" description="Helical" evidence="7">
    <location>
        <begin position="323"/>
        <end position="346"/>
    </location>
</feature>
<evidence type="ECO:0000256" key="5">
    <source>
        <dbReference type="ARBA" id="ARBA00023136"/>
    </source>
</evidence>
<protein>
    <recommendedName>
        <fullName evidence="8">Major facilitator superfamily (MFS) profile domain-containing protein</fullName>
    </recommendedName>
</protein>
<keyword evidence="2" id="KW-0813">Transport</keyword>
<evidence type="ECO:0000256" key="3">
    <source>
        <dbReference type="ARBA" id="ARBA00022692"/>
    </source>
</evidence>
<dbReference type="PANTHER" id="PTHR23502">
    <property type="entry name" value="MAJOR FACILITATOR SUPERFAMILY"/>
    <property type="match status" value="1"/>
</dbReference>
<gene>
    <name evidence="9" type="ORF">LTR84_003335</name>
</gene>
<dbReference type="InterPro" id="IPR020846">
    <property type="entry name" value="MFS_dom"/>
</dbReference>
<feature type="transmembrane region" description="Helical" evidence="7">
    <location>
        <begin position="119"/>
        <end position="137"/>
    </location>
</feature>
<comment type="subcellular location">
    <subcellularLocation>
        <location evidence="1">Membrane</location>
        <topology evidence="1">Multi-pass membrane protein</topology>
    </subcellularLocation>
</comment>
<keyword evidence="5 7" id="KW-0472">Membrane</keyword>
<dbReference type="PANTHER" id="PTHR23502:SF51">
    <property type="entry name" value="QUINIDINE RESISTANCE PROTEIN 1-RELATED"/>
    <property type="match status" value="1"/>
</dbReference>
<dbReference type="InterPro" id="IPR011701">
    <property type="entry name" value="MFS"/>
</dbReference>
<evidence type="ECO:0000313" key="10">
    <source>
        <dbReference type="Proteomes" id="UP001358417"/>
    </source>
</evidence>
<feature type="transmembrane region" description="Helical" evidence="7">
    <location>
        <begin position="474"/>
        <end position="495"/>
    </location>
</feature>
<evidence type="ECO:0000256" key="6">
    <source>
        <dbReference type="SAM" id="MobiDB-lite"/>
    </source>
</evidence>
<dbReference type="GeneID" id="89971522"/>
<feature type="compositionally biased region" description="Basic and acidic residues" evidence="6">
    <location>
        <begin position="1"/>
        <end position="44"/>
    </location>
</feature>
<dbReference type="GO" id="GO:0005886">
    <property type="term" value="C:plasma membrane"/>
    <property type="evidence" value="ECO:0007669"/>
    <property type="project" value="TreeGrafter"/>
</dbReference>
<keyword evidence="10" id="KW-1185">Reference proteome</keyword>
<keyword evidence="4 7" id="KW-1133">Transmembrane helix</keyword>
<feature type="transmembrane region" description="Helical" evidence="7">
    <location>
        <begin position="78"/>
        <end position="99"/>
    </location>
</feature>
<name>A0AAV9NAC8_9EURO</name>
<organism evidence="9 10">
    <name type="scientific">Exophiala bonariae</name>
    <dbReference type="NCBI Taxonomy" id="1690606"/>
    <lineage>
        <taxon>Eukaryota</taxon>
        <taxon>Fungi</taxon>
        <taxon>Dikarya</taxon>
        <taxon>Ascomycota</taxon>
        <taxon>Pezizomycotina</taxon>
        <taxon>Eurotiomycetes</taxon>
        <taxon>Chaetothyriomycetidae</taxon>
        <taxon>Chaetothyriales</taxon>
        <taxon>Herpotrichiellaceae</taxon>
        <taxon>Exophiala</taxon>
    </lineage>
</organism>
<dbReference type="Pfam" id="PF07690">
    <property type="entry name" value="MFS_1"/>
    <property type="match status" value="1"/>
</dbReference>
<feature type="region of interest" description="Disordered" evidence="6">
    <location>
        <begin position="1"/>
        <end position="64"/>
    </location>
</feature>
<feature type="transmembrane region" description="Helical" evidence="7">
    <location>
        <begin position="231"/>
        <end position="252"/>
    </location>
</feature>
<proteinExistence type="predicted"/>
<dbReference type="RefSeq" id="XP_064705276.1">
    <property type="nucleotide sequence ID" value="XM_064846923.1"/>
</dbReference>
<reference evidence="9 10" key="1">
    <citation type="submission" date="2023-08" db="EMBL/GenBank/DDBJ databases">
        <title>Black Yeasts Isolated from many extreme environments.</title>
        <authorList>
            <person name="Coleine C."/>
            <person name="Stajich J.E."/>
            <person name="Selbmann L."/>
        </authorList>
    </citation>
    <scope>NUCLEOTIDE SEQUENCE [LARGE SCALE GENOMIC DNA]</scope>
    <source>
        <strain evidence="9 10">CCFEE 5792</strain>
    </source>
</reference>
<dbReference type="Gene3D" id="1.20.1250.20">
    <property type="entry name" value="MFS general substrate transporter like domains"/>
    <property type="match status" value="1"/>
</dbReference>
<dbReference type="InterPro" id="IPR036259">
    <property type="entry name" value="MFS_trans_sf"/>
</dbReference>
<feature type="domain" description="Major facilitator superfamily (MFS) profile" evidence="8">
    <location>
        <begin position="79"/>
        <end position="499"/>
    </location>
</feature>
<keyword evidence="3 7" id="KW-0812">Transmembrane</keyword>
<dbReference type="FunFam" id="1.20.1720.10:FF:000009">
    <property type="entry name" value="MFS multidrug transporter"/>
    <property type="match status" value="1"/>
</dbReference>
<dbReference type="PROSITE" id="PS50850">
    <property type="entry name" value="MFS"/>
    <property type="match status" value="1"/>
</dbReference>
<dbReference type="SUPFAM" id="SSF103473">
    <property type="entry name" value="MFS general substrate transporter"/>
    <property type="match status" value="1"/>
</dbReference>
<evidence type="ECO:0000256" key="4">
    <source>
        <dbReference type="ARBA" id="ARBA00022989"/>
    </source>
</evidence>
<evidence type="ECO:0000256" key="1">
    <source>
        <dbReference type="ARBA" id="ARBA00004141"/>
    </source>
</evidence>
<accession>A0AAV9NAC8</accession>
<evidence type="ECO:0000256" key="2">
    <source>
        <dbReference type="ARBA" id="ARBA00022448"/>
    </source>
</evidence>
<dbReference type="Proteomes" id="UP001358417">
    <property type="component" value="Unassembled WGS sequence"/>
</dbReference>